<feature type="region of interest" description="Disordered" evidence="1">
    <location>
        <begin position="49"/>
        <end position="68"/>
    </location>
</feature>
<dbReference type="OrthoDB" id="4807612at2"/>
<dbReference type="AlphaFoldDB" id="A0A495II82"/>
<keyword evidence="2" id="KW-0812">Transmembrane</keyword>
<gene>
    <name evidence="3" type="ORF">C8E83_2847</name>
</gene>
<keyword evidence="4" id="KW-1185">Reference proteome</keyword>
<keyword evidence="2" id="KW-1133">Transmembrane helix</keyword>
<dbReference type="EMBL" id="RBKS01000001">
    <property type="protein sequence ID" value="RKR75697.1"/>
    <property type="molecule type" value="Genomic_DNA"/>
</dbReference>
<accession>A0A495II82</accession>
<name>A0A495II82_9MICO</name>
<comment type="caution">
    <text evidence="3">The sequence shown here is derived from an EMBL/GenBank/DDBJ whole genome shotgun (WGS) entry which is preliminary data.</text>
</comment>
<evidence type="ECO:0000256" key="2">
    <source>
        <dbReference type="SAM" id="Phobius"/>
    </source>
</evidence>
<keyword evidence="2" id="KW-0472">Membrane</keyword>
<organism evidence="3 4">
    <name type="scientific">Frondihabitans australicus</name>
    <dbReference type="NCBI Taxonomy" id="386892"/>
    <lineage>
        <taxon>Bacteria</taxon>
        <taxon>Bacillati</taxon>
        <taxon>Actinomycetota</taxon>
        <taxon>Actinomycetes</taxon>
        <taxon>Micrococcales</taxon>
        <taxon>Microbacteriaceae</taxon>
        <taxon>Frondihabitans</taxon>
    </lineage>
</organism>
<evidence type="ECO:0000256" key="1">
    <source>
        <dbReference type="SAM" id="MobiDB-lite"/>
    </source>
</evidence>
<evidence type="ECO:0000313" key="4">
    <source>
        <dbReference type="Proteomes" id="UP000280008"/>
    </source>
</evidence>
<feature type="transmembrane region" description="Helical" evidence="2">
    <location>
        <begin position="6"/>
        <end position="26"/>
    </location>
</feature>
<reference evidence="3 4" key="1">
    <citation type="submission" date="2018-10" db="EMBL/GenBank/DDBJ databases">
        <title>Sequencing the genomes of 1000 actinobacteria strains.</title>
        <authorList>
            <person name="Klenk H.-P."/>
        </authorList>
    </citation>
    <scope>NUCLEOTIDE SEQUENCE [LARGE SCALE GENOMIC DNA]</scope>
    <source>
        <strain evidence="3 4">DSM 17894</strain>
    </source>
</reference>
<evidence type="ECO:0000313" key="3">
    <source>
        <dbReference type="EMBL" id="RKR75697.1"/>
    </source>
</evidence>
<dbReference type="RefSeq" id="WP_121370465.1">
    <property type="nucleotide sequence ID" value="NZ_RBKS01000001.1"/>
</dbReference>
<proteinExistence type="predicted"/>
<sequence>MPHNAIGGVLYAIGPTILVGLLFWFAMRAIFRADKSERAAYTSIEAEERAKAEAEERAERQAATTSTD</sequence>
<protein>
    <submittedName>
        <fullName evidence="3">Uncharacterized protein</fullName>
    </submittedName>
</protein>
<feature type="compositionally biased region" description="Basic and acidic residues" evidence="1">
    <location>
        <begin position="49"/>
        <end position="60"/>
    </location>
</feature>
<dbReference type="Proteomes" id="UP000280008">
    <property type="component" value="Unassembled WGS sequence"/>
</dbReference>